<proteinExistence type="predicted"/>
<organism evidence="2 3">
    <name type="scientific">Hemibagrus wyckioides</name>
    <dbReference type="NCBI Taxonomy" id="337641"/>
    <lineage>
        <taxon>Eukaryota</taxon>
        <taxon>Metazoa</taxon>
        <taxon>Chordata</taxon>
        <taxon>Craniata</taxon>
        <taxon>Vertebrata</taxon>
        <taxon>Euteleostomi</taxon>
        <taxon>Actinopterygii</taxon>
        <taxon>Neopterygii</taxon>
        <taxon>Teleostei</taxon>
        <taxon>Ostariophysi</taxon>
        <taxon>Siluriformes</taxon>
        <taxon>Bagridae</taxon>
        <taxon>Hemibagrus</taxon>
    </lineage>
</organism>
<dbReference type="AlphaFoldDB" id="A0A9D3S9I1"/>
<feature type="region of interest" description="Disordered" evidence="1">
    <location>
        <begin position="237"/>
        <end position="293"/>
    </location>
</feature>
<comment type="caution">
    <text evidence="2">The sequence shown here is derived from an EMBL/GenBank/DDBJ whole genome shotgun (WGS) entry which is preliminary data.</text>
</comment>
<evidence type="ECO:0000256" key="1">
    <source>
        <dbReference type="SAM" id="MobiDB-lite"/>
    </source>
</evidence>
<sequence length="313" mass="35049">MASTERSSHHHGLIVGLHEETEVTETAYRTVFKTGMDHFSQDPNVTVMHTDLDHLESEEEDGEVIELADEMIEDIGMGGEDRTTGKQTFGNQFAPDLPQKAILAPVMHVTLGERGTKFVDNACDAEPKEMDIPNKVLDKEREKELEQVGFRLSELQAVLEPSVASEHQPYTALQTQNIPQSPELFSVVTREQKGQPCSSTLEHQSHVEMAGPVEKQVDENLAILCKNTKTKVSIKIEDTPKEDSEEEEQCAEETAEQEAVASSEKVVHLKQMPPGVMQEEEVKPSKRCPKVHSPDSTDWEIFLYVKVPTHVNK</sequence>
<evidence type="ECO:0000313" key="3">
    <source>
        <dbReference type="Proteomes" id="UP000824219"/>
    </source>
</evidence>
<evidence type="ECO:0000313" key="2">
    <source>
        <dbReference type="EMBL" id="KAG7315667.1"/>
    </source>
</evidence>
<gene>
    <name evidence="2" type="ORF">KOW79_020533</name>
</gene>
<dbReference type="EMBL" id="JAHKSW010000026">
    <property type="protein sequence ID" value="KAG7315667.1"/>
    <property type="molecule type" value="Genomic_DNA"/>
</dbReference>
<name>A0A9D3S9I1_9TELE</name>
<accession>A0A9D3S9I1</accession>
<dbReference type="Proteomes" id="UP000824219">
    <property type="component" value="Linkage Group LG26"/>
</dbReference>
<feature type="compositionally biased region" description="Acidic residues" evidence="1">
    <location>
        <begin position="243"/>
        <end position="256"/>
    </location>
</feature>
<keyword evidence="3" id="KW-1185">Reference proteome</keyword>
<reference evidence="2 3" key="1">
    <citation type="submission" date="2021-06" db="EMBL/GenBank/DDBJ databases">
        <title>Chromosome-level genome assembly of the red-tail catfish (Hemibagrus wyckioides).</title>
        <authorList>
            <person name="Shao F."/>
        </authorList>
    </citation>
    <scope>NUCLEOTIDE SEQUENCE [LARGE SCALE GENOMIC DNA]</scope>
    <source>
        <strain evidence="2">EC202008001</strain>
        <tissue evidence="2">Blood</tissue>
    </source>
</reference>
<protein>
    <submittedName>
        <fullName evidence="2">Uncharacterized protein</fullName>
    </submittedName>
</protein>
<dbReference type="OrthoDB" id="8939597at2759"/>